<keyword evidence="3" id="KW-1185">Reference proteome</keyword>
<organism evidence="2 3">
    <name type="scientific">Streptosporangium longisporum</name>
    <dbReference type="NCBI Taxonomy" id="46187"/>
    <lineage>
        <taxon>Bacteria</taxon>
        <taxon>Bacillati</taxon>
        <taxon>Actinomycetota</taxon>
        <taxon>Actinomycetes</taxon>
        <taxon>Streptosporangiales</taxon>
        <taxon>Streptosporangiaceae</taxon>
        <taxon>Streptosporangium</taxon>
    </lineage>
</organism>
<proteinExistence type="predicted"/>
<evidence type="ECO:0000313" key="2">
    <source>
        <dbReference type="EMBL" id="GAA3039545.1"/>
    </source>
</evidence>
<evidence type="ECO:0000256" key="1">
    <source>
        <dbReference type="SAM" id="MobiDB-lite"/>
    </source>
</evidence>
<evidence type="ECO:0000313" key="3">
    <source>
        <dbReference type="Proteomes" id="UP001499930"/>
    </source>
</evidence>
<accession>A0ABP6LCJ7</accession>
<reference evidence="3" key="1">
    <citation type="journal article" date="2019" name="Int. J. Syst. Evol. Microbiol.">
        <title>The Global Catalogue of Microorganisms (GCM) 10K type strain sequencing project: providing services to taxonomists for standard genome sequencing and annotation.</title>
        <authorList>
            <consortium name="The Broad Institute Genomics Platform"/>
            <consortium name="The Broad Institute Genome Sequencing Center for Infectious Disease"/>
            <person name="Wu L."/>
            <person name="Ma J."/>
        </authorList>
    </citation>
    <scope>NUCLEOTIDE SEQUENCE [LARGE SCALE GENOMIC DNA]</scope>
    <source>
        <strain evidence="3">JCM 3106</strain>
    </source>
</reference>
<comment type="caution">
    <text evidence="2">The sequence shown here is derived from an EMBL/GenBank/DDBJ whole genome shotgun (WGS) entry which is preliminary data.</text>
</comment>
<dbReference type="EMBL" id="BAAAWD010000029">
    <property type="protein sequence ID" value="GAA3039545.1"/>
    <property type="molecule type" value="Genomic_DNA"/>
</dbReference>
<name>A0ABP6LCJ7_9ACTN</name>
<sequence length="41" mass="4482">MTPAERLATALLALNTLDAAMVQPEPQPRQDDPARTKPKKP</sequence>
<protein>
    <submittedName>
        <fullName evidence="2">Uncharacterized protein</fullName>
    </submittedName>
</protein>
<dbReference type="Proteomes" id="UP001499930">
    <property type="component" value="Unassembled WGS sequence"/>
</dbReference>
<feature type="region of interest" description="Disordered" evidence="1">
    <location>
        <begin position="18"/>
        <end position="41"/>
    </location>
</feature>
<gene>
    <name evidence="2" type="ORF">GCM10017559_79850</name>
</gene>
<dbReference type="RefSeq" id="WP_344907034.1">
    <property type="nucleotide sequence ID" value="NZ_BAAAWD010000029.1"/>
</dbReference>